<accession>A0A3M8DPG0</accession>
<dbReference type="AlphaFoldDB" id="A0A3M8DPG0"/>
<dbReference type="GO" id="GO:0002161">
    <property type="term" value="F:aminoacyl-tRNA deacylase activity"/>
    <property type="evidence" value="ECO:0007669"/>
    <property type="project" value="InterPro"/>
</dbReference>
<feature type="domain" description="YbaK/aminoacyl-tRNA synthetase-associated" evidence="1">
    <location>
        <begin position="28"/>
        <end position="145"/>
    </location>
</feature>
<evidence type="ECO:0000259" key="1">
    <source>
        <dbReference type="Pfam" id="PF04073"/>
    </source>
</evidence>
<dbReference type="OrthoDB" id="9798760at2"/>
<dbReference type="RefSeq" id="WP_122918273.1">
    <property type="nucleotide sequence ID" value="NZ_RHHQ01000008.1"/>
</dbReference>
<evidence type="ECO:0000313" key="2">
    <source>
        <dbReference type="EMBL" id="RNB90020.1"/>
    </source>
</evidence>
<protein>
    <submittedName>
        <fullName evidence="2">YbaK/EbsC family protein</fullName>
    </submittedName>
</protein>
<keyword evidence="3" id="KW-1185">Reference proteome</keyword>
<sequence>MITANRFEDVRLFVKQHDEKLEPILLPEKVPTSEAAARVLGVEVGQIAKSILFRAEDKFGLFVAAGDVRVDQKKVKQLLGGKKPRIASPEDVVEITGFQVGAVCPFALRTDIPIFIDESLRRFPVVYTAAGVVESMLPITFDELVAVTKGMVVQATAGERAEA</sequence>
<comment type="caution">
    <text evidence="2">The sequence shown here is derived from an EMBL/GenBank/DDBJ whole genome shotgun (WGS) entry which is preliminary data.</text>
</comment>
<dbReference type="PANTHER" id="PTHR30411">
    <property type="entry name" value="CYTOPLASMIC PROTEIN"/>
    <property type="match status" value="1"/>
</dbReference>
<name>A0A3M8DPG0_9BACL</name>
<proteinExistence type="predicted"/>
<dbReference type="CDD" id="cd04333">
    <property type="entry name" value="ProX_deacylase"/>
    <property type="match status" value="1"/>
</dbReference>
<dbReference type="InterPro" id="IPR007214">
    <property type="entry name" value="YbaK/aa-tRNA-synth-assoc-dom"/>
</dbReference>
<dbReference type="SUPFAM" id="SSF55826">
    <property type="entry name" value="YbaK/ProRS associated domain"/>
    <property type="match status" value="1"/>
</dbReference>
<gene>
    <name evidence="2" type="ORF">EDM56_11160</name>
</gene>
<dbReference type="Proteomes" id="UP000271031">
    <property type="component" value="Unassembled WGS sequence"/>
</dbReference>
<organism evidence="2 3">
    <name type="scientific">Brevibacillus fluminis</name>
    <dbReference type="NCBI Taxonomy" id="511487"/>
    <lineage>
        <taxon>Bacteria</taxon>
        <taxon>Bacillati</taxon>
        <taxon>Bacillota</taxon>
        <taxon>Bacilli</taxon>
        <taxon>Bacillales</taxon>
        <taxon>Paenibacillaceae</taxon>
        <taxon>Brevibacillus</taxon>
    </lineage>
</organism>
<dbReference type="EMBL" id="RHHQ01000008">
    <property type="protein sequence ID" value="RNB90020.1"/>
    <property type="molecule type" value="Genomic_DNA"/>
</dbReference>
<reference evidence="2 3" key="1">
    <citation type="submission" date="2018-10" db="EMBL/GenBank/DDBJ databases">
        <title>Phylogenomics of Brevibacillus.</title>
        <authorList>
            <person name="Dunlap C."/>
        </authorList>
    </citation>
    <scope>NUCLEOTIDE SEQUENCE [LARGE SCALE GENOMIC DNA]</scope>
    <source>
        <strain evidence="2 3">JCM 15716</strain>
    </source>
</reference>
<evidence type="ECO:0000313" key="3">
    <source>
        <dbReference type="Proteomes" id="UP000271031"/>
    </source>
</evidence>
<dbReference type="Pfam" id="PF04073">
    <property type="entry name" value="tRNA_edit"/>
    <property type="match status" value="1"/>
</dbReference>
<dbReference type="InterPro" id="IPR036754">
    <property type="entry name" value="YbaK/aa-tRNA-synt-asso_dom_sf"/>
</dbReference>
<dbReference type="PANTHER" id="PTHR30411:SF1">
    <property type="entry name" value="CYTOPLASMIC PROTEIN"/>
    <property type="match status" value="1"/>
</dbReference>
<dbReference type="Gene3D" id="3.90.960.10">
    <property type="entry name" value="YbaK/aminoacyl-tRNA synthetase-associated domain"/>
    <property type="match status" value="1"/>
</dbReference>